<dbReference type="EMBL" id="JAGHQM010002349">
    <property type="protein sequence ID" value="KAH0550929.1"/>
    <property type="molecule type" value="Genomic_DNA"/>
</dbReference>
<feature type="non-terminal residue" evidence="2">
    <location>
        <position position="96"/>
    </location>
</feature>
<evidence type="ECO:0000313" key="2">
    <source>
        <dbReference type="EMBL" id="KAH0550929.1"/>
    </source>
</evidence>
<organism evidence="2 3">
    <name type="scientific">Trichoglossum hirsutum</name>
    <dbReference type="NCBI Taxonomy" id="265104"/>
    <lineage>
        <taxon>Eukaryota</taxon>
        <taxon>Fungi</taxon>
        <taxon>Dikarya</taxon>
        <taxon>Ascomycota</taxon>
        <taxon>Pezizomycotina</taxon>
        <taxon>Geoglossomycetes</taxon>
        <taxon>Geoglossales</taxon>
        <taxon>Geoglossaceae</taxon>
        <taxon>Trichoglossum</taxon>
    </lineage>
</organism>
<proteinExistence type="predicted"/>
<feature type="compositionally biased region" description="Basic and acidic residues" evidence="1">
    <location>
        <begin position="1"/>
        <end position="11"/>
    </location>
</feature>
<feature type="compositionally biased region" description="Polar residues" evidence="1">
    <location>
        <begin position="30"/>
        <end position="39"/>
    </location>
</feature>
<reference evidence="2" key="1">
    <citation type="submission" date="2021-03" db="EMBL/GenBank/DDBJ databases">
        <title>Comparative genomics and phylogenomic investigation of the class Geoglossomycetes provide insights into ecological specialization and systematics.</title>
        <authorList>
            <person name="Melie T."/>
            <person name="Pirro S."/>
            <person name="Miller A.N."/>
            <person name="Quandt A."/>
        </authorList>
    </citation>
    <scope>NUCLEOTIDE SEQUENCE</scope>
    <source>
        <strain evidence="2">CAQ_001_2017</strain>
    </source>
</reference>
<keyword evidence="3" id="KW-1185">Reference proteome</keyword>
<feature type="region of interest" description="Disordered" evidence="1">
    <location>
        <begin position="1"/>
        <end position="96"/>
    </location>
</feature>
<evidence type="ECO:0000313" key="3">
    <source>
        <dbReference type="Proteomes" id="UP000750711"/>
    </source>
</evidence>
<sequence>MPDQVTEKHPEEEEEEEADTTTTRDRHHPPQTQDNSSPLVPTRDARLPLILEQPLENAERTPAIHASTGPTHATRKRAAAPLSAAAEEESGYEADS</sequence>
<evidence type="ECO:0000256" key="1">
    <source>
        <dbReference type="SAM" id="MobiDB-lite"/>
    </source>
</evidence>
<name>A0A9P8L4P1_9PEZI</name>
<protein>
    <submittedName>
        <fullName evidence="2">Uncharacterized protein</fullName>
    </submittedName>
</protein>
<dbReference type="AlphaFoldDB" id="A0A9P8L4P1"/>
<feature type="compositionally biased region" description="Acidic residues" evidence="1">
    <location>
        <begin position="86"/>
        <end position="96"/>
    </location>
</feature>
<comment type="caution">
    <text evidence="2">The sequence shown here is derived from an EMBL/GenBank/DDBJ whole genome shotgun (WGS) entry which is preliminary data.</text>
</comment>
<dbReference type="Proteomes" id="UP000750711">
    <property type="component" value="Unassembled WGS sequence"/>
</dbReference>
<gene>
    <name evidence="2" type="ORF">GP486_007704</name>
</gene>
<accession>A0A9P8L4P1</accession>